<gene>
    <name evidence="2" type="ORF">AVEN_257324_1</name>
</gene>
<dbReference type="AlphaFoldDB" id="A0A4Y2C8V8"/>
<evidence type="ECO:0000313" key="2">
    <source>
        <dbReference type="EMBL" id="GBM00793.1"/>
    </source>
</evidence>
<dbReference type="EMBL" id="BGPR01000161">
    <property type="protein sequence ID" value="GBM00793.1"/>
    <property type="molecule type" value="Genomic_DNA"/>
</dbReference>
<dbReference type="Proteomes" id="UP000499080">
    <property type="component" value="Unassembled WGS sequence"/>
</dbReference>
<keyword evidence="3" id="KW-1185">Reference proteome</keyword>
<evidence type="ECO:0000256" key="1">
    <source>
        <dbReference type="SAM" id="MobiDB-lite"/>
    </source>
</evidence>
<reference evidence="2 3" key="1">
    <citation type="journal article" date="2019" name="Sci. Rep.">
        <title>Orb-weaving spider Araneus ventricosus genome elucidates the spidroin gene catalogue.</title>
        <authorList>
            <person name="Kono N."/>
            <person name="Nakamura H."/>
            <person name="Ohtoshi R."/>
            <person name="Moran D.A.P."/>
            <person name="Shinohara A."/>
            <person name="Yoshida Y."/>
            <person name="Fujiwara M."/>
            <person name="Mori M."/>
            <person name="Tomita M."/>
            <person name="Arakawa K."/>
        </authorList>
    </citation>
    <scope>NUCLEOTIDE SEQUENCE [LARGE SCALE GENOMIC DNA]</scope>
</reference>
<protein>
    <submittedName>
        <fullName evidence="2">Uncharacterized protein</fullName>
    </submittedName>
</protein>
<proteinExistence type="predicted"/>
<sequence>MAKRHQCTRSLELCREIFQAMCRGNGATGRNSTDHSPQVRTSSDSKFAKPHAVGTRLYLSSKVLYSVLTNIDIVSKKCGGIPGLPFIYHHRFKMNLFIFSCQY</sequence>
<organism evidence="2 3">
    <name type="scientific">Araneus ventricosus</name>
    <name type="common">Orbweaver spider</name>
    <name type="synonym">Epeira ventricosa</name>
    <dbReference type="NCBI Taxonomy" id="182803"/>
    <lineage>
        <taxon>Eukaryota</taxon>
        <taxon>Metazoa</taxon>
        <taxon>Ecdysozoa</taxon>
        <taxon>Arthropoda</taxon>
        <taxon>Chelicerata</taxon>
        <taxon>Arachnida</taxon>
        <taxon>Araneae</taxon>
        <taxon>Araneomorphae</taxon>
        <taxon>Entelegynae</taxon>
        <taxon>Araneoidea</taxon>
        <taxon>Araneidae</taxon>
        <taxon>Araneus</taxon>
    </lineage>
</organism>
<accession>A0A4Y2C8V8</accession>
<name>A0A4Y2C8V8_ARAVE</name>
<feature type="compositionally biased region" description="Polar residues" evidence="1">
    <location>
        <begin position="28"/>
        <end position="45"/>
    </location>
</feature>
<evidence type="ECO:0000313" key="3">
    <source>
        <dbReference type="Proteomes" id="UP000499080"/>
    </source>
</evidence>
<comment type="caution">
    <text evidence="2">The sequence shown here is derived from an EMBL/GenBank/DDBJ whole genome shotgun (WGS) entry which is preliminary data.</text>
</comment>
<feature type="region of interest" description="Disordered" evidence="1">
    <location>
        <begin position="24"/>
        <end position="45"/>
    </location>
</feature>